<dbReference type="EMBL" id="CAKMRJ010001112">
    <property type="protein sequence ID" value="CAH1422186.1"/>
    <property type="molecule type" value="Genomic_DNA"/>
</dbReference>
<organism evidence="1 2">
    <name type="scientific">Lactuca virosa</name>
    <dbReference type="NCBI Taxonomy" id="75947"/>
    <lineage>
        <taxon>Eukaryota</taxon>
        <taxon>Viridiplantae</taxon>
        <taxon>Streptophyta</taxon>
        <taxon>Embryophyta</taxon>
        <taxon>Tracheophyta</taxon>
        <taxon>Spermatophyta</taxon>
        <taxon>Magnoliopsida</taxon>
        <taxon>eudicotyledons</taxon>
        <taxon>Gunneridae</taxon>
        <taxon>Pentapetalae</taxon>
        <taxon>asterids</taxon>
        <taxon>campanulids</taxon>
        <taxon>Asterales</taxon>
        <taxon>Asteraceae</taxon>
        <taxon>Cichorioideae</taxon>
        <taxon>Cichorieae</taxon>
        <taxon>Lactucinae</taxon>
        <taxon>Lactuca</taxon>
    </lineage>
</organism>
<proteinExistence type="predicted"/>
<reference evidence="1 2" key="1">
    <citation type="submission" date="2022-01" db="EMBL/GenBank/DDBJ databases">
        <authorList>
            <person name="Xiong W."/>
            <person name="Schranz E."/>
        </authorList>
    </citation>
    <scope>NUCLEOTIDE SEQUENCE [LARGE SCALE GENOMIC DNA]</scope>
</reference>
<evidence type="ECO:0000313" key="2">
    <source>
        <dbReference type="Proteomes" id="UP001157418"/>
    </source>
</evidence>
<comment type="caution">
    <text evidence="1">The sequence shown here is derived from an EMBL/GenBank/DDBJ whole genome shotgun (WGS) entry which is preliminary data.</text>
</comment>
<protein>
    <submittedName>
        <fullName evidence="1">Uncharacterized protein</fullName>
    </submittedName>
</protein>
<name>A0AAU9M9J2_9ASTR</name>
<gene>
    <name evidence="1" type="ORF">LVIROSA_LOCUS9536</name>
</gene>
<sequence length="93" mass="10309">MVYSPWFITQGIWLKAHRLWLIAQAHDVSTAGLSLSTEPLKPRLNSLYNCVFGGKVAHVSESICQSQVYLCSAIRQSSTYLSLPHTTNTGKSI</sequence>
<keyword evidence="2" id="KW-1185">Reference proteome</keyword>
<dbReference type="AlphaFoldDB" id="A0AAU9M9J2"/>
<evidence type="ECO:0000313" key="1">
    <source>
        <dbReference type="EMBL" id="CAH1422186.1"/>
    </source>
</evidence>
<accession>A0AAU9M9J2</accession>
<dbReference type="Proteomes" id="UP001157418">
    <property type="component" value="Unassembled WGS sequence"/>
</dbReference>